<feature type="region of interest" description="Disordered" evidence="5">
    <location>
        <begin position="151"/>
        <end position="229"/>
    </location>
</feature>
<evidence type="ECO:0000256" key="1">
    <source>
        <dbReference type="ARBA" id="ARBA00004141"/>
    </source>
</evidence>
<keyword evidence="4 6" id="KW-0472">Membrane</keyword>
<feature type="transmembrane region" description="Helical" evidence="6">
    <location>
        <begin position="12"/>
        <end position="30"/>
    </location>
</feature>
<dbReference type="Pfam" id="PF03547">
    <property type="entry name" value="Mem_trans"/>
    <property type="match status" value="1"/>
</dbReference>
<dbReference type="OrthoDB" id="191139at2759"/>
<feature type="compositionally biased region" description="Low complexity" evidence="5">
    <location>
        <begin position="151"/>
        <end position="172"/>
    </location>
</feature>
<sequence length="420" mass="46389">MEKQKWLSRLNMVFFTPCLLFSNISSVISFEKLLAYWPIPVFYICFALVSFTLVHVICRLVRLNSEFRGFVTACVMFSNTNSLPIAVITSLAVSEAGKVLYWDADDTQEAVAARGISYTLFYAIFGNLLRWSYGYRLLQIPIREEEEEEIGYGTMTSDYGTSSGSDSMISSSRPHSPVLFSGRSSKYDGNHSRSTSVNETSGLLSSFPTLPSDAADDQQQQDDQSSMKTHVKRKMATWARSIHQFMTPPLYAAFLAIAVGLIPPLRQLMYDTFVHASVTLAIQSCGKAAVPIILVCLGAQLTDILEKEMQNHETNYSRKAVGTAIGIRMILAPLVVIPIVLAFVRYGSAYAGVAADPVFSVMMIIVGCTPTAINLVQISQVTGAFEDEMLHLLFWSYGVVCVPVFTLVVFAALNIVDTFL</sequence>
<dbReference type="GO" id="GO:0016020">
    <property type="term" value="C:membrane"/>
    <property type="evidence" value="ECO:0007669"/>
    <property type="project" value="UniProtKB-SubCell"/>
</dbReference>
<dbReference type="EMBL" id="LK023326">
    <property type="protein sequence ID" value="CDS08686.1"/>
    <property type="molecule type" value="Genomic_DNA"/>
</dbReference>
<dbReference type="GO" id="GO:0005783">
    <property type="term" value="C:endoplasmic reticulum"/>
    <property type="evidence" value="ECO:0007669"/>
    <property type="project" value="TreeGrafter"/>
</dbReference>
<keyword evidence="2 6" id="KW-0812">Transmembrane</keyword>
<protein>
    <recommendedName>
        <fullName evidence="8">Auxin efflux carrier</fullName>
    </recommendedName>
</protein>
<evidence type="ECO:0000256" key="5">
    <source>
        <dbReference type="SAM" id="MobiDB-lite"/>
    </source>
</evidence>
<evidence type="ECO:0000256" key="2">
    <source>
        <dbReference type="ARBA" id="ARBA00022692"/>
    </source>
</evidence>
<feature type="transmembrane region" description="Helical" evidence="6">
    <location>
        <begin position="320"/>
        <end position="346"/>
    </location>
</feature>
<comment type="subcellular location">
    <subcellularLocation>
        <location evidence="1">Membrane</location>
        <topology evidence="1">Multi-pass membrane protein</topology>
    </subcellularLocation>
</comment>
<dbReference type="PANTHER" id="PTHR31794:SF2">
    <property type="entry name" value="AUXIN EFFLUX TRANSPORTER FAMILY PROTEIN (EUROFUNG)"/>
    <property type="match status" value="1"/>
</dbReference>
<organism evidence="7">
    <name type="scientific">Lichtheimia ramosa</name>
    <dbReference type="NCBI Taxonomy" id="688394"/>
    <lineage>
        <taxon>Eukaryota</taxon>
        <taxon>Fungi</taxon>
        <taxon>Fungi incertae sedis</taxon>
        <taxon>Mucoromycota</taxon>
        <taxon>Mucoromycotina</taxon>
        <taxon>Mucoromycetes</taxon>
        <taxon>Mucorales</taxon>
        <taxon>Lichtheimiaceae</taxon>
        <taxon>Lichtheimia</taxon>
    </lineage>
</organism>
<feature type="transmembrane region" description="Helical" evidence="6">
    <location>
        <begin position="36"/>
        <end position="58"/>
    </location>
</feature>
<gene>
    <name evidence="7" type="ORF">LRAMOSA10047</name>
</gene>
<evidence type="ECO:0000256" key="3">
    <source>
        <dbReference type="ARBA" id="ARBA00022989"/>
    </source>
</evidence>
<feature type="transmembrane region" description="Helical" evidence="6">
    <location>
        <begin position="242"/>
        <end position="262"/>
    </location>
</feature>
<feature type="transmembrane region" description="Helical" evidence="6">
    <location>
        <begin position="358"/>
        <end position="378"/>
    </location>
</feature>
<evidence type="ECO:0000256" key="6">
    <source>
        <dbReference type="SAM" id="Phobius"/>
    </source>
</evidence>
<evidence type="ECO:0000256" key="4">
    <source>
        <dbReference type="ARBA" id="ARBA00023136"/>
    </source>
</evidence>
<feature type="transmembrane region" description="Helical" evidence="6">
    <location>
        <begin position="274"/>
        <end position="299"/>
    </location>
</feature>
<dbReference type="GO" id="GO:0055085">
    <property type="term" value="P:transmembrane transport"/>
    <property type="evidence" value="ECO:0007669"/>
    <property type="project" value="InterPro"/>
</dbReference>
<name>A0A077WLW4_9FUNG</name>
<feature type="compositionally biased region" description="Polar residues" evidence="5">
    <location>
        <begin position="192"/>
        <end position="209"/>
    </location>
</feature>
<feature type="transmembrane region" description="Helical" evidence="6">
    <location>
        <begin position="70"/>
        <end position="91"/>
    </location>
</feature>
<keyword evidence="3 6" id="KW-1133">Transmembrane helix</keyword>
<evidence type="ECO:0008006" key="8">
    <source>
        <dbReference type="Google" id="ProtNLM"/>
    </source>
</evidence>
<evidence type="ECO:0000313" key="7">
    <source>
        <dbReference type="EMBL" id="CDS08686.1"/>
    </source>
</evidence>
<dbReference type="AlphaFoldDB" id="A0A077WLW4"/>
<feature type="transmembrane region" description="Helical" evidence="6">
    <location>
        <begin position="111"/>
        <end position="129"/>
    </location>
</feature>
<dbReference type="InterPro" id="IPR004776">
    <property type="entry name" value="Mem_transp_PIN-like"/>
</dbReference>
<dbReference type="PANTHER" id="PTHR31794">
    <property type="entry name" value="AUXIN EFFLUX TRANSPORTER FAMILY PROTEIN (EUROFUNG)"/>
    <property type="match status" value="1"/>
</dbReference>
<feature type="transmembrane region" description="Helical" evidence="6">
    <location>
        <begin position="390"/>
        <end position="416"/>
    </location>
</feature>
<accession>A0A077WLW4</accession>
<proteinExistence type="predicted"/>
<reference evidence="7" key="1">
    <citation type="journal article" date="2014" name="Genome Announc.">
        <title>De novo whole-genome sequence and genome annotation of Lichtheimia ramosa.</title>
        <authorList>
            <person name="Linde J."/>
            <person name="Schwartze V."/>
            <person name="Binder U."/>
            <person name="Lass-Florl C."/>
            <person name="Voigt K."/>
            <person name="Horn F."/>
        </authorList>
    </citation>
    <scope>NUCLEOTIDE SEQUENCE</scope>
    <source>
        <strain evidence="7">JMRC FSU:6197</strain>
    </source>
</reference>